<dbReference type="InterPro" id="IPR011990">
    <property type="entry name" value="TPR-like_helical_dom_sf"/>
</dbReference>
<name>A0ABP8NPN7_9BACT</name>
<dbReference type="InterPro" id="IPR019734">
    <property type="entry name" value="TPR_rpt"/>
</dbReference>
<evidence type="ECO:0000313" key="2">
    <source>
        <dbReference type="EMBL" id="GAA4470773.1"/>
    </source>
</evidence>
<keyword evidence="1" id="KW-0802">TPR repeat</keyword>
<dbReference type="PANTHER" id="PTHR12558:SF13">
    <property type="entry name" value="CELL DIVISION CYCLE PROTEIN 27 HOMOLOG"/>
    <property type="match status" value="1"/>
</dbReference>
<dbReference type="SMART" id="SM00028">
    <property type="entry name" value="TPR"/>
    <property type="match status" value="3"/>
</dbReference>
<feature type="repeat" description="TPR" evidence="1">
    <location>
        <begin position="189"/>
        <end position="222"/>
    </location>
</feature>
<gene>
    <name evidence="2" type="ORF">GCM10023156_64530</name>
</gene>
<dbReference type="PROSITE" id="PS50005">
    <property type="entry name" value="TPR"/>
    <property type="match status" value="2"/>
</dbReference>
<evidence type="ECO:0008006" key="4">
    <source>
        <dbReference type="Google" id="ProtNLM"/>
    </source>
</evidence>
<dbReference type="Proteomes" id="UP001500840">
    <property type="component" value="Unassembled WGS sequence"/>
</dbReference>
<sequence length="403" mass="45626">MFLSLVVLIGIGAYWGIPTYLLHRGENALQAGHYDDAERYFELSQSWPSQRSAAILGRIKVARFTGETSRALAMLATARAQGVSESQSKLERSLLQIQCGHSESIVDEVPSLLVQFPERGSEILEAVVTRFATRGDPERALQHVNDWIEADPGNARALALKGEILATLGKTTEAESFFRQAIRLNPALQKARYSLARLLKLLGRYDEAIELFDAELQHTPQDVRLRLLRCDTLLQARRNQEAIEGLREVIKLDDLNFPARHSLASELAEQGEYAEVIETLQPLVNEFSNDTSINYLLATAYDDQGNRERAEQYMQRYLDGRKHLDELALQTQGDDIDSAGSRVLIEIAKGYLKYQWDQSEVWIVKAIQRSSGSPESFLLMAEFQRKKGDKEREAEYRRAARND</sequence>
<reference evidence="3" key="1">
    <citation type="journal article" date="2019" name="Int. J. Syst. Evol. Microbiol.">
        <title>The Global Catalogue of Microorganisms (GCM) 10K type strain sequencing project: providing services to taxonomists for standard genome sequencing and annotation.</title>
        <authorList>
            <consortium name="The Broad Institute Genomics Platform"/>
            <consortium name="The Broad Institute Genome Sequencing Center for Infectious Disease"/>
            <person name="Wu L."/>
            <person name="Ma J."/>
        </authorList>
    </citation>
    <scope>NUCLEOTIDE SEQUENCE [LARGE SCALE GENOMIC DNA]</scope>
    <source>
        <strain evidence="3">JCM 17759</strain>
    </source>
</reference>
<dbReference type="Pfam" id="PF14559">
    <property type="entry name" value="TPR_19"/>
    <property type="match status" value="1"/>
</dbReference>
<dbReference type="Gene3D" id="1.25.40.10">
    <property type="entry name" value="Tetratricopeptide repeat domain"/>
    <property type="match status" value="2"/>
</dbReference>
<feature type="repeat" description="TPR" evidence="1">
    <location>
        <begin position="155"/>
        <end position="188"/>
    </location>
</feature>
<dbReference type="PANTHER" id="PTHR12558">
    <property type="entry name" value="CELL DIVISION CYCLE 16,23,27"/>
    <property type="match status" value="1"/>
</dbReference>
<protein>
    <recommendedName>
        <fullName evidence="4">Tetratricopeptide repeat protein</fullName>
    </recommendedName>
</protein>
<dbReference type="SUPFAM" id="SSF48452">
    <property type="entry name" value="TPR-like"/>
    <property type="match status" value="1"/>
</dbReference>
<evidence type="ECO:0000256" key="1">
    <source>
        <dbReference type="PROSITE-ProRule" id="PRU00339"/>
    </source>
</evidence>
<dbReference type="Pfam" id="PF13432">
    <property type="entry name" value="TPR_16"/>
    <property type="match status" value="1"/>
</dbReference>
<dbReference type="EMBL" id="BAABGA010000114">
    <property type="protein sequence ID" value="GAA4470773.1"/>
    <property type="molecule type" value="Genomic_DNA"/>
</dbReference>
<accession>A0ABP8NPN7</accession>
<evidence type="ECO:0000313" key="3">
    <source>
        <dbReference type="Proteomes" id="UP001500840"/>
    </source>
</evidence>
<proteinExistence type="predicted"/>
<organism evidence="2 3">
    <name type="scientific">Novipirellula rosea</name>
    <dbReference type="NCBI Taxonomy" id="1031540"/>
    <lineage>
        <taxon>Bacteria</taxon>
        <taxon>Pseudomonadati</taxon>
        <taxon>Planctomycetota</taxon>
        <taxon>Planctomycetia</taxon>
        <taxon>Pirellulales</taxon>
        <taxon>Pirellulaceae</taxon>
        <taxon>Novipirellula</taxon>
    </lineage>
</organism>
<comment type="caution">
    <text evidence="2">The sequence shown here is derived from an EMBL/GenBank/DDBJ whole genome shotgun (WGS) entry which is preliminary data.</text>
</comment>
<keyword evidence="3" id="KW-1185">Reference proteome</keyword>